<sequence>MRGEGDAKSIKITAEAFGKDEEFYAFIRSLEAYRKSLVTKGSMVLSPDSPFLKYLQKP</sequence>
<proteinExistence type="predicted"/>
<dbReference type="EMBL" id="UOGA01000263">
    <property type="protein sequence ID" value="VAX24118.1"/>
    <property type="molecule type" value="Genomic_DNA"/>
</dbReference>
<dbReference type="PANTHER" id="PTHR42911">
    <property type="entry name" value="MODULATOR OF FTSH PROTEASE HFLC"/>
    <property type="match status" value="1"/>
</dbReference>
<name>A0A3B1BVE7_9ZZZZ</name>
<dbReference type="EMBL" id="UOGB01000115">
    <property type="protein sequence ID" value="VAX18521.1"/>
    <property type="molecule type" value="Genomic_DNA"/>
</dbReference>
<organism evidence="1">
    <name type="scientific">hydrothermal vent metagenome</name>
    <dbReference type="NCBI Taxonomy" id="652676"/>
    <lineage>
        <taxon>unclassified sequences</taxon>
        <taxon>metagenomes</taxon>
        <taxon>ecological metagenomes</taxon>
    </lineage>
</organism>
<gene>
    <name evidence="1" type="ORF">MNBD_NITROSPINAE03-140</name>
    <name evidence="2" type="ORF">MNBD_NITROSPINAE04-354</name>
</gene>
<evidence type="ECO:0000313" key="2">
    <source>
        <dbReference type="EMBL" id="VAX24118.1"/>
    </source>
</evidence>
<dbReference type="AlphaFoldDB" id="A0A3B1BVE7"/>
<protein>
    <submittedName>
        <fullName evidence="1">HflC protein</fullName>
    </submittedName>
</protein>
<accession>A0A3B1BVE7</accession>
<evidence type="ECO:0000313" key="1">
    <source>
        <dbReference type="EMBL" id="VAX18521.1"/>
    </source>
</evidence>
<dbReference type="PANTHER" id="PTHR42911:SF1">
    <property type="entry name" value="MODULATOR OF FTSH PROTEASE HFLC"/>
    <property type="match status" value="1"/>
</dbReference>
<reference evidence="1" key="1">
    <citation type="submission" date="2018-06" db="EMBL/GenBank/DDBJ databases">
        <authorList>
            <person name="Zhirakovskaya E."/>
        </authorList>
    </citation>
    <scope>NUCLEOTIDE SEQUENCE</scope>
</reference>